<gene>
    <name evidence="3" type="ORF">TEA_003901</name>
</gene>
<evidence type="ECO:0000256" key="1">
    <source>
        <dbReference type="SAM" id="Phobius"/>
    </source>
</evidence>
<accession>A0A4S4EDB2</accession>
<keyword evidence="1" id="KW-0812">Transmembrane</keyword>
<dbReference type="EMBL" id="SDRB02005666">
    <property type="protein sequence ID" value="THG13852.1"/>
    <property type="molecule type" value="Genomic_DNA"/>
</dbReference>
<feature type="chain" id="PRO_5020856032" description="Solute carrier family 40 protein" evidence="2">
    <location>
        <begin position="21"/>
        <end position="250"/>
    </location>
</feature>
<keyword evidence="1" id="KW-0472">Membrane</keyword>
<evidence type="ECO:0000256" key="2">
    <source>
        <dbReference type="SAM" id="SignalP"/>
    </source>
</evidence>
<keyword evidence="2" id="KW-0732">Signal</keyword>
<evidence type="ECO:0000313" key="3">
    <source>
        <dbReference type="EMBL" id="THG13852.1"/>
    </source>
</evidence>
<proteinExistence type="predicted"/>
<sequence>MIKPTFLIFLLLSLTHLTHSGIVTENLISDGAADYRSKSPIVELNLTATTVTCEPIYGFLPCTTELWGELFLIVVYEYLLSLADQYVAAGSELFFNMIGPGIFGASVFQVLGTIPVTVLMLGVVDHLRPSWRRGLATGKINTGRGNIAQPRAILLNLKKFLLHGGGIRCYVTWDVMKRRIEEDVKIMLLAELLGRCLLAKLEENIFCDLALLHVGLLALCIAAVFSILHFFSSALISAFLDLSSLVSSHK</sequence>
<reference evidence="3 4" key="1">
    <citation type="journal article" date="2018" name="Proc. Natl. Acad. Sci. U.S.A.">
        <title>Draft genome sequence of Camellia sinensis var. sinensis provides insights into the evolution of the tea genome and tea quality.</title>
        <authorList>
            <person name="Wei C."/>
            <person name="Yang H."/>
            <person name="Wang S."/>
            <person name="Zhao J."/>
            <person name="Liu C."/>
            <person name="Gao L."/>
            <person name="Xia E."/>
            <person name="Lu Y."/>
            <person name="Tai Y."/>
            <person name="She G."/>
            <person name="Sun J."/>
            <person name="Cao H."/>
            <person name="Tong W."/>
            <person name="Gao Q."/>
            <person name="Li Y."/>
            <person name="Deng W."/>
            <person name="Jiang X."/>
            <person name="Wang W."/>
            <person name="Chen Q."/>
            <person name="Zhang S."/>
            <person name="Li H."/>
            <person name="Wu J."/>
            <person name="Wang P."/>
            <person name="Li P."/>
            <person name="Shi C."/>
            <person name="Zheng F."/>
            <person name="Jian J."/>
            <person name="Huang B."/>
            <person name="Shan D."/>
            <person name="Shi M."/>
            <person name="Fang C."/>
            <person name="Yue Y."/>
            <person name="Li F."/>
            <person name="Li D."/>
            <person name="Wei S."/>
            <person name="Han B."/>
            <person name="Jiang C."/>
            <person name="Yin Y."/>
            <person name="Xia T."/>
            <person name="Zhang Z."/>
            <person name="Bennetzen J.L."/>
            <person name="Zhao S."/>
            <person name="Wan X."/>
        </authorList>
    </citation>
    <scope>NUCLEOTIDE SEQUENCE [LARGE SCALE GENOMIC DNA]</scope>
    <source>
        <strain evidence="4">cv. Shuchazao</strain>
        <tissue evidence="3">Leaf</tissue>
    </source>
</reference>
<evidence type="ECO:0000313" key="4">
    <source>
        <dbReference type="Proteomes" id="UP000306102"/>
    </source>
</evidence>
<keyword evidence="1" id="KW-1133">Transmembrane helix</keyword>
<feature type="transmembrane region" description="Helical" evidence="1">
    <location>
        <begin position="102"/>
        <end position="124"/>
    </location>
</feature>
<feature type="signal peptide" evidence="2">
    <location>
        <begin position="1"/>
        <end position="20"/>
    </location>
</feature>
<feature type="transmembrane region" description="Helical" evidence="1">
    <location>
        <begin position="210"/>
        <end position="240"/>
    </location>
</feature>
<dbReference type="AlphaFoldDB" id="A0A4S4EDB2"/>
<keyword evidence="4" id="KW-1185">Reference proteome</keyword>
<evidence type="ECO:0008006" key="5">
    <source>
        <dbReference type="Google" id="ProtNLM"/>
    </source>
</evidence>
<name>A0A4S4EDB2_CAMSN</name>
<protein>
    <recommendedName>
        <fullName evidence="5">Solute carrier family 40 protein</fullName>
    </recommendedName>
</protein>
<dbReference type="Proteomes" id="UP000306102">
    <property type="component" value="Unassembled WGS sequence"/>
</dbReference>
<organism evidence="3 4">
    <name type="scientific">Camellia sinensis var. sinensis</name>
    <name type="common">China tea</name>
    <dbReference type="NCBI Taxonomy" id="542762"/>
    <lineage>
        <taxon>Eukaryota</taxon>
        <taxon>Viridiplantae</taxon>
        <taxon>Streptophyta</taxon>
        <taxon>Embryophyta</taxon>
        <taxon>Tracheophyta</taxon>
        <taxon>Spermatophyta</taxon>
        <taxon>Magnoliopsida</taxon>
        <taxon>eudicotyledons</taxon>
        <taxon>Gunneridae</taxon>
        <taxon>Pentapetalae</taxon>
        <taxon>asterids</taxon>
        <taxon>Ericales</taxon>
        <taxon>Theaceae</taxon>
        <taxon>Camellia</taxon>
    </lineage>
</organism>
<comment type="caution">
    <text evidence="3">The sequence shown here is derived from an EMBL/GenBank/DDBJ whole genome shotgun (WGS) entry which is preliminary data.</text>
</comment>